<dbReference type="GO" id="GO:0004803">
    <property type="term" value="F:transposase activity"/>
    <property type="evidence" value="ECO:0007669"/>
    <property type="project" value="InterPro"/>
</dbReference>
<geneLocation type="plasmid" evidence="4"/>
<keyword evidence="3" id="KW-0614">Plasmid</keyword>
<dbReference type="Proteomes" id="UP000026913">
    <property type="component" value="Plasmid unnamed"/>
</dbReference>
<dbReference type="InterPro" id="IPR008490">
    <property type="entry name" value="Transposase_InsH_N"/>
</dbReference>
<dbReference type="NCBIfam" id="NF033551">
    <property type="entry name" value="transpos_IS1182"/>
    <property type="match status" value="1"/>
</dbReference>
<name>A0A024EK90_9PSED</name>
<dbReference type="KEGG" id="pman:OU5_P0092"/>
<dbReference type="InterPro" id="IPR047629">
    <property type="entry name" value="IS1182_transpos"/>
</dbReference>
<dbReference type="GO" id="GO:0006313">
    <property type="term" value="P:DNA transposition"/>
    <property type="evidence" value="ECO:0007669"/>
    <property type="project" value="InterPro"/>
</dbReference>
<dbReference type="InterPro" id="IPR002559">
    <property type="entry name" value="Transposase_11"/>
</dbReference>
<dbReference type="Pfam" id="PF01609">
    <property type="entry name" value="DDE_Tnp_1"/>
    <property type="match status" value="1"/>
</dbReference>
<dbReference type="EMBL" id="CP005961">
    <property type="protein sequence ID" value="AHZ73344.1"/>
    <property type="molecule type" value="Genomic_DNA"/>
</dbReference>
<gene>
    <name evidence="3" type="ORF">OU5_P0092</name>
</gene>
<dbReference type="GO" id="GO:0003677">
    <property type="term" value="F:DNA binding"/>
    <property type="evidence" value="ECO:0007669"/>
    <property type="project" value="InterPro"/>
</dbReference>
<evidence type="ECO:0000259" key="2">
    <source>
        <dbReference type="Pfam" id="PF05598"/>
    </source>
</evidence>
<protein>
    <submittedName>
        <fullName evidence="3">ISPsy6, transposase</fullName>
    </submittedName>
</protein>
<evidence type="ECO:0000313" key="4">
    <source>
        <dbReference type="Proteomes" id="UP000026913"/>
    </source>
</evidence>
<organism evidence="3 4">
    <name type="scientific">Pseudomonas mandelii JR-1</name>
    <dbReference type="NCBI Taxonomy" id="1147786"/>
    <lineage>
        <taxon>Bacteria</taxon>
        <taxon>Pseudomonadati</taxon>
        <taxon>Pseudomonadota</taxon>
        <taxon>Gammaproteobacteria</taxon>
        <taxon>Pseudomonadales</taxon>
        <taxon>Pseudomonadaceae</taxon>
        <taxon>Pseudomonas</taxon>
    </lineage>
</organism>
<dbReference type="Pfam" id="PF05598">
    <property type="entry name" value="DUF772"/>
    <property type="match status" value="1"/>
</dbReference>
<dbReference type="PANTHER" id="PTHR33408">
    <property type="entry name" value="TRANSPOSASE"/>
    <property type="match status" value="1"/>
</dbReference>
<dbReference type="HOGENOM" id="CLU_021293_12_3_6"/>
<evidence type="ECO:0000313" key="3">
    <source>
        <dbReference type="EMBL" id="AHZ73344.1"/>
    </source>
</evidence>
<dbReference type="PANTHER" id="PTHR33408:SF2">
    <property type="entry name" value="TRANSPOSASE DDE DOMAIN-CONTAINING PROTEIN"/>
    <property type="match status" value="1"/>
</dbReference>
<evidence type="ECO:0000259" key="1">
    <source>
        <dbReference type="Pfam" id="PF01609"/>
    </source>
</evidence>
<sequence>MLRIERYGAFFVMAYIQGMSRSQTSLFPVSLEELIPEDHLVRVIDLYVAKLDLVQLGFDKALPKGTGRPSYDPADQLKLYLYGYFQRIRSSRRLEAECQRTIEVMWLINRLKPDFKTIADFRKKTNRLCGDVPCLRPVLPNRRSDSRFELVAIDGSKFQAVASSRRHLSLKWLKHQEQKLDKRIAQYLAELDEADKTEADEVVDRSGSRLLWVQLEVRHSNNLTCQALMKSMELEQFNTHESDGRMMRTYKGPRVAYNVQTAVDAEHCLILHYEVTQDSDDRKQLEPMAKAAMEHLQQDELTVTADAGYSNGKQFQACEDENITVYVPSNRSGNSSGKEKEFFDRTVFTYDASQDRYQCPTGKWLTLKQTSKGDRIYQAAISDCADYPLKAQWTEARRRYVSRHAHEEAFERMERRMQAHPEMMVSRRSIVEHPFGNLKQWLFGNARFLLRQLEGTRAEMALAVNAYNLKRAINVLGARHLMALMG</sequence>
<proteinExistence type="predicted"/>
<reference evidence="3 4" key="1">
    <citation type="journal article" date="2012" name="J. Bacteriol.">
        <title>Genome sequence of cold-adapted Pseudomonas mandelii strain JR-1.</title>
        <authorList>
            <person name="Jang S.H."/>
            <person name="Kim J."/>
            <person name="Kim J."/>
            <person name="Hong S."/>
            <person name="Lee C."/>
        </authorList>
    </citation>
    <scope>NUCLEOTIDE SEQUENCE [LARGE SCALE GENOMIC DNA]</scope>
    <source>
        <strain evidence="3 4">JR-1</strain>
        <plasmid evidence="4">Plasmid</plasmid>
    </source>
</reference>
<accession>A0A024EK90</accession>
<feature type="domain" description="Transposase IS4-like" evidence="1">
    <location>
        <begin position="248"/>
        <end position="469"/>
    </location>
</feature>
<feature type="domain" description="Transposase InsH N-terminal" evidence="2">
    <location>
        <begin position="30"/>
        <end position="124"/>
    </location>
</feature>
<dbReference type="AlphaFoldDB" id="A0A024EK90"/>